<accession>A8ZLD0</accession>
<protein>
    <submittedName>
        <fullName evidence="1">Uncharacterized protein</fullName>
    </submittedName>
</protein>
<dbReference type="AlphaFoldDB" id="A8ZLD0"/>
<keyword evidence="2" id="KW-1185">Reference proteome</keyword>
<dbReference type="EMBL" id="CP000839">
    <property type="protein sequence ID" value="ABW31957.1"/>
    <property type="molecule type" value="Genomic_DNA"/>
</dbReference>
<sequence>MFNLTDVETPILRFGTEFIDPNLLVAVEVYEDTLGDGEASQPATGTKAHTGYIDGVCVAYRSDGTPVSIE</sequence>
<reference evidence="1 2" key="1">
    <citation type="journal article" date="2008" name="Proc. Natl. Acad. Sci. U.S.A.">
        <title>Niche adaptation and genome expansion in the chlorophyll d-producing cyanobacterium Acaryochloris marina.</title>
        <authorList>
            <person name="Swingley W.D."/>
            <person name="Chen M."/>
            <person name="Cheung P.C."/>
            <person name="Conrad A.L."/>
            <person name="Dejesa L.C."/>
            <person name="Hao J."/>
            <person name="Honchak B.M."/>
            <person name="Karbach L.E."/>
            <person name="Kurdoglu A."/>
            <person name="Lahiri S."/>
            <person name="Mastrian S.D."/>
            <person name="Miyashita H."/>
            <person name="Page L."/>
            <person name="Ramakrishna P."/>
            <person name="Satoh S."/>
            <person name="Sattley W.M."/>
            <person name="Shimada Y."/>
            <person name="Taylor H.L."/>
            <person name="Tomo T."/>
            <person name="Tsuchiya T."/>
            <person name="Wang Z.T."/>
            <person name="Raymond J."/>
            <person name="Mimuro M."/>
            <person name="Blankenship R.E."/>
            <person name="Touchman J.W."/>
        </authorList>
    </citation>
    <scope>NUCLEOTIDE SEQUENCE [LARGE SCALE GENOMIC DNA]</scope>
    <source>
        <strain evidence="2">MBIC 11017</strain>
        <plasmid evidence="2">Plasmid pREB2</plasmid>
    </source>
</reference>
<dbReference type="RefSeq" id="WP_012167106.1">
    <property type="nucleotide sequence ID" value="NC_009927.1"/>
</dbReference>
<geneLocation type="plasmid" evidence="1 2">
    <name>pREB2</name>
</geneLocation>
<dbReference type="KEGG" id="amr:AM1_B0238"/>
<evidence type="ECO:0000313" key="2">
    <source>
        <dbReference type="Proteomes" id="UP000000268"/>
    </source>
</evidence>
<organism evidence="1 2">
    <name type="scientific">Acaryochloris marina (strain MBIC 11017)</name>
    <dbReference type="NCBI Taxonomy" id="329726"/>
    <lineage>
        <taxon>Bacteria</taxon>
        <taxon>Bacillati</taxon>
        <taxon>Cyanobacteriota</taxon>
        <taxon>Cyanophyceae</taxon>
        <taxon>Acaryochloridales</taxon>
        <taxon>Acaryochloridaceae</taxon>
        <taxon>Acaryochloris</taxon>
    </lineage>
</organism>
<proteinExistence type="predicted"/>
<dbReference type="Proteomes" id="UP000000268">
    <property type="component" value="Plasmid pREB2"/>
</dbReference>
<dbReference type="HOGENOM" id="CLU_2748428_0_0_3"/>
<evidence type="ECO:0000313" key="1">
    <source>
        <dbReference type="EMBL" id="ABW31957.1"/>
    </source>
</evidence>
<name>A8ZLD0_ACAM1</name>
<gene>
    <name evidence="1" type="ordered locus">AM1_B0238</name>
</gene>
<keyword evidence="1" id="KW-0614">Plasmid</keyword>